<feature type="region of interest" description="Disordered" evidence="1">
    <location>
        <begin position="38"/>
        <end position="59"/>
    </location>
</feature>
<keyword evidence="4" id="KW-1185">Reference proteome</keyword>
<gene>
    <name evidence="3" type="ORF">FHS89_001984</name>
</gene>
<evidence type="ECO:0000256" key="1">
    <source>
        <dbReference type="SAM" id="MobiDB-lite"/>
    </source>
</evidence>
<dbReference type="RefSeq" id="WP_246413741.1">
    <property type="nucleotide sequence ID" value="NZ_JACIJS010000005.1"/>
</dbReference>
<sequence>MSFRLEPNAGAGVKFQTEGFISFFMELNAQHRVCCPRSPNMGHGMPEAKNKRGNSASELDRQIEENLRRAYEDTLKEAIPDEMAQLLQKLKSQGEGASK</sequence>
<comment type="caution">
    <text evidence="3">The sequence shown here is derived from an EMBL/GenBank/DDBJ whole genome shotgun (WGS) entry which is preliminary data.</text>
</comment>
<evidence type="ECO:0000313" key="4">
    <source>
        <dbReference type="Proteomes" id="UP000553766"/>
    </source>
</evidence>
<organism evidence="3 4">
    <name type="scientific">Rubricella aquisinus</name>
    <dbReference type="NCBI Taxonomy" id="2028108"/>
    <lineage>
        <taxon>Bacteria</taxon>
        <taxon>Pseudomonadati</taxon>
        <taxon>Pseudomonadota</taxon>
        <taxon>Alphaproteobacteria</taxon>
        <taxon>Rhodobacterales</taxon>
        <taxon>Paracoccaceae</taxon>
        <taxon>Rubricella</taxon>
    </lineage>
</organism>
<evidence type="ECO:0000259" key="2">
    <source>
        <dbReference type="Pfam" id="PF18557"/>
    </source>
</evidence>
<evidence type="ECO:0000313" key="3">
    <source>
        <dbReference type="EMBL" id="MBB5515964.1"/>
    </source>
</evidence>
<proteinExistence type="predicted"/>
<accession>A0A840WZS3</accession>
<dbReference type="Proteomes" id="UP000553766">
    <property type="component" value="Unassembled WGS sequence"/>
</dbReference>
<dbReference type="Pfam" id="PF18557">
    <property type="entry name" value="NepR"/>
    <property type="match status" value="1"/>
</dbReference>
<dbReference type="EMBL" id="JACIJS010000005">
    <property type="protein sequence ID" value="MBB5515964.1"/>
    <property type="molecule type" value="Genomic_DNA"/>
</dbReference>
<dbReference type="InterPro" id="IPR041649">
    <property type="entry name" value="NepR"/>
</dbReference>
<protein>
    <recommendedName>
        <fullName evidence="2">Anti-sigma factor NepR domain-containing protein</fullName>
    </recommendedName>
</protein>
<name>A0A840WZS3_9RHOB</name>
<dbReference type="AlphaFoldDB" id="A0A840WZS3"/>
<reference evidence="3 4" key="1">
    <citation type="submission" date="2020-08" db="EMBL/GenBank/DDBJ databases">
        <title>Genomic Encyclopedia of Type Strains, Phase IV (KMG-IV): sequencing the most valuable type-strain genomes for metagenomic binning, comparative biology and taxonomic classification.</title>
        <authorList>
            <person name="Goeker M."/>
        </authorList>
    </citation>
    <scope>NUCLEOTIDE SEQUENCE [LARGE SCALE GENOMIC DNA]</scope>
    <source>
        <strain evidence="3 4">DSM 103377</strain>
    </source>
</reference>
<feature type="domain" description="Anti-sigma factor NepR" evidence="2">
    <location>
        <begin position="61"/>
        <end position="93"/>
    </location>
</feature>